<name>A0A7J2TBD9_9CREN</name>
<accession>A0A7J2TBD9</accession>
<evidence type="ECO:0000313" key="1">
    <source>
        <dbReference type="EMBL" id="HEH31330.1"/>
    </source>
</evidence>
<protein>
    <submittedName>
        <fullName evidence="1">PadR family transcriptional regulator</fullName>
    </submittedName>
</protein>
<dbReference type="Gene3D" id="1.10.10.10">
    <property type="entry name" value="Winged helix-like DNA-binding domain superfamily/Winged helix DNA-binding domain"/>
    <property type="match status" value="1"/>
</dbReference>
<dbReference type="InterPro" id="IPR036390">
    <property type="entry name" value="WH_DNA-bd_sf"/>
</dbReference>
<dbReference type="InterPro" id="IPR036388">
    <property type="entry name" value="WH-like_DNA-bd_sf"/>
</dbReference>
<gene>
    <name evidence="1" type="ORF">ENP99_04380</name>
</gene>
<dbReference type="EMBL" id="DSLL01000034">
    <property type="protein sequence ID" value="HEH31330.1"/>
    <property type="molecule type" value="Genomic_DNA"/>
</dbReference>
<reference evidence="1" key="1">
    <citation type="journal article" date="2020" name="mSystems">
        <title>Genome- and Community-Level Interaction Insights into Carbon Utilization and Element Cycling Functions of Hydrothermarchaeota in Hydrothermal Sediment.</title>
        <authorList>
            <person name="Zhou Z."/>
            <person name="Liu Y."/>
            <person name="Xu W."/>
            <person name="Pan J."/>
            <person name="Luo Z.H."/>
            <person name="Li M."/>
        </authorList>
    </citation>
    <scope>NUCLEOTIDE SEQUENCE [LARGE SCALE GENOMIC DNA]</scope>
    <source>
        <strain evidence="1">SpSt-27</strain>
    </source>
</reference>
<proteinExistence type="predicted"/>
<comment type="caution">
    <text evidence="1">The sequence shown here is derived from an EMBL/GenBank/DDBJ whole genome shotgun (WGS) entry which is preliminary data.</text>
</comment>
<organism evidence="1">
    <name type="scientific">Ignisphaera aggregans</name>
    <dbReference type="NCBI Taxonomy" id="334771"/>
    <lineage>
        <taxon>Archaea</taxon>
        <taxon>Thermoproteota</taxon>
        <taxon>Thermoprotei</taxon>
        <taxon>Desulfurococcales</taxon>
        <taxon>Desulfurococcaceae</taxon>
        <taxon>Ignisphaera</taxon>
    </lineage>
</organism>
<dbReference type="SUPFAM" id="SSF46785">
    <property type="entry name" value="Winged helix' DNA-binding domain"/>
    <property type="match status" value="1"/>
</dbReference>
<sequence>MVPNDLNNPGANIDYKRCVEDPFIRGIIRVVILIALKEGGKRGYQIYQYIKSKLGHGISVSTMYTILRELTDKNFISKNYGIYTLTEKGLNALKTFIKKYDIIKKFLG</sequence>
<dbReference type="AlphaFoldDB" id="A0A7J2TBD9"/>